<dbReference type="Pfam" id="PF19282">
    <property type="entry name" value="Exportin-T"/>
    <property type="match status" value="1"/>
</dbReference>
<feature type="region of interest" description="Disordered" evidence="11">
    <location>
        <begin position="1021"/>
        <end position="1042"/>
    </location>
</feature>
<keyword evidence="7 10" id="KW-0539">Nucleus</keyword>
<feature type="domain" description="Exportin-1/Importin-beta-like" evidence="12">
    <location>
        <begin position="103"/>
        <end position="249"/>
    </location>
</feature>
<dbReference type="Pfam" id="PF08389">
    <property type="entry name" value="Xpo1"/>
    <property type="match status" value="1"/>
</dbReference>
<dbReference type="GO" id="GO:0016363">
    <property type="term" value="C:nuclear matrix"/>
    <property type="evidence" value="ECO:0007669"/>
    <property type="project" value="TreeGrafter"/>
</dbReference>
<dbReference type="InterPro" id="IPR016024">
    <property type="entry name" value="ARM-type_fold"/>
</dbReference>
<dbReference type="InterPro" id="IPR040017">
    <property type="entry name" value="XPOT"/>
</dbReference>
<comment type="similarity">
    <text evidence="10">Belongs to the exportin family.</text>
</comment>
<evidence type="ECO:0000256" key="9">
    <source>
        <dbReference type="ARBA" id="ARBA00032199"/>
    </source>
</evidence>
<evidence type="ECO:0000313" key="14">
    <source>
        <dbReference type="EMBL" id="GFS21061.1"/>
    </source>
</evidence>
<dbReference type="GO" id="GO:0005737">
    <property type="term" value="C:cytoplasm"/>
    <property type="evidence" value="ECO:0007669"/>
    <property type="project" value="UniProtKB-SubCell"/>
</dbReference>
<dbReference type="GO" id="GO:0071528">
    <property type="term" value="P:tRNA re-export from nucleus"/>
    <property type="evidence" value="ECO:0007669"/>
    <property type="project" value="UniProtKB-UniRule"/>
</dbReference>
<comment type="caution">
    <text evidence="14">The sequence shown here is derived from an EMBL/GenBank/DDBJ whole genome shotgun (WGS) entry which is preliminary data.</text>
</comment>
<dbReference type="AlphaFoldDB" id="A0AAV4JFD0"/>
<dbReference type="InterPro" id="IPR045546">
    <property type="entry name" value="Exportin-T_C"/>
</dbReference>
<proteinExistence type="inferred from homology"/>
<accession>A0AAV4JFD0</accession>
<keyword evidence="6 10" id="KW-0694">RNA-binding</keyword>
<evidence type="ECO:0000256" key="3">
    <source>
        <dbReference type="ARBA" id="ARBA00022448"/>
    </source>
</evidence>
<evidence type="ECO:0000256" key="5">
    <source>
        <dbReference type="ARBA" id="ARBA00022555"/>
    </source>
</evidence>
<keyword evidence="5 10" id="KW-0820">tRNA-binding</keyword>
<gene>
    <name evidence="14" type="ORF">ElyMa_001586000</name>
</gene>
<dbReference type="SUPFAM" id="SSF48371">
    <property type="entry name" value="ARM repeat"/>
    <property type="match status" value="1"/>
</dbReference>
<protein>
    <recommendedName>
        <fullName evidence="2 10">Exportin-T</fullName>
    </recommendedName>
    <alternativeName>
        <fullName evidence="8 10">Exportin(tRNA)</fullName>
    </alternativeName>
    <alternativeName>
        <fullName evidence="9 10">tRNA exportin</fullName>
    </alternativeName>
</protein>
<keyword evidence="3 10" id="KW-0813">Transport</keyword>
<evidence type="ECO:0000256" key="8">
    <source>
        <dbReference type="ARBA" id="ARBA00029784"/>
    </source>
</evidence>
<dbReference type="GO" id="GO:0005643">
    <property type="term" value="C:nuclear pore"/>
    <property type="evidence" value="ECO:0007669"/>
    <property type="project" value="TreeGrafter"/>
</dbReference>
<keyword evidence="15" id="KW-1185">Reference proteome</keyword>
<comment type="subcellular location">
    <subcellularLocation>
        <location evidence="1 10">Cytoplasm</location>
    </subcellularLocation>
    <subcellularLocation>
        <location evidence="10">Nucleus</location>
    </subcellularLocation>
    <text evidence="10">Shuttles between the nucleus and the cytoplasm.</text>
</comment>
<evidence type="ECO:0000256" key="11">
    <source>
        <dbReference type="SAM" id="MobiDB-lite"/>
    </source>
</evidence>
<evidence type="ECO:0000256" key="7">
    <source>
        <dbReference type="ARBA" id="ARBA00023242"/>
    </source>
</evidence>
<dbReference type="Gene3D" id="1.25.10.10">
    <property type="entry name" value="Leucine-rich Repeat Variant"/>
    <property type="match status" value="1"/>
</dbReference>
<evidence type="ECO:0000256" key="10">
    <source>
        <dbReference type="RuleBase" id="RU366037"/>
    </source>
</evidence>
<name>A0AAV4JFD0_9GAST</name>
<dbReference type="GO" id="GO:0031267">
    <property type="term" value="F:small GTPase binding"/>
    <property type="evidence" value="ECO:0007669"/>
    <property type="project" value="InterPro"/>
</dbReference>
<evidence type="ECO:0000259" key="13">
    <source>
        <dbReference type="Pfam" id="PF19282"/>
    </source>
</evidence>
<dbReference type="GO" id="GO:0000049">
    <property type="term" value="F:tRNA binding"/>
    <property type="evidence" value="ECO:0007669"/>
    <property type="project" value="UniProtKB-UniRule"/>
</dbReference>
<keyword evidence="4 10" id="KW-0963">Cytoplasm</keyword>
<evidence type="ECO:0000256" key="1">
    <source>
        <dbReference type="ARBA" id="ARBA00004496"/>
    </source>
</evidence>
<dbReference type="FunFam" id="1.25.10.10:FF:000105">
    <property type="entry name" value="Exportin for tRNA"/>
    <property type="match status" value="1"/>
</dbReference>
<dbReference type="InterPro" id="IPR013598">
    <property type="entry name" value="Exportin-1/Importin-b-like"/>
</dbReference>
<evidence type="ECO:0000256" key="6">
    <source>
        <dbReference type="ARBA" id="ARBA00022884"/>
    </source>
</evidence>
<dbReference type="PANTHER" id="PTHR15952">
    <property type="entry name" value="EXPORTIN-T/LOS1"/>
    <property type="match status" value="1"/>
</dbReference>
<reference evidence="14 15" key="1">
    <citation type="journal article" date="2021" name="Elife">
        <title>Chloroplast acquisition without the gene transfer in kleptoplastic sea slugs, Plakobranchus ocellatus.</title>
        <authorList>
            <person name="Maeda T."/>
            <person name="Takahashi S."/>
            <person name="Yoshida T."/>
            <person name="Shimamura S."/>
            <person name="Takaki Y."/>
            <person name="Nagai Y."/>
            <person name="Toyoda A."/>
            <person name="Suzuki Y."/>
            <person name="Arimoto A."/>
            <person name="Ishii H."/>
            <person name="Satoh N."/>
            <person name="Nishiyama T."/>
            <person name="Hasebe M."/>
            <person name="Maruyama T."/>
            <person name="Minagawa J."/>
            <person name="Obokata J."/>
            <person name="Shigenobu S."/>
        </authorList>
    </citation>
    <scope>NUCLEOTIDE SEQUENCE [LARGE SCALE GENOMIC DNA]</scope>
</reference>
<dbReference type="EMBL" id="BMAT01003145">
    <property type="protein sequence ID" value="GFS21061.1"/>
    <property type="molecule type" value="Genomic_DNA"/>
</dbReference>
<evidence type="ECO:0000256" key="2">
    <source>
        <dbReference type="ARBA" id="ARBA00018928"/>
    </source>
</evidence>
<sequence>MSSASLQGLAALAMEPTAESQNMAAQFVEQLKQSTDGWKICAEGFTSGAYHQNDHVKFFCLQVCEHYVKTNYQQASAEDASSMKSFILTCIGMESNEASQSKTFIRNKLAQLASLVFVTDFPQRWPQFFHDLMARLASGPLAVDMYLRILLSVQLEVVDREIAHSPEEDKRNTLLKDAMREMCVSELADSWHQVMTTYETSHPGIVNMCLEVVGGYVSWMDIGFFANDRMVALLLRFLVKEELREAACDAVHDIVSKGMEPVGKTSLVESFMNVLDSAGIFKCADDDVDFLCKLSKLINGMGIGLITCRQRLASKGSPKNLEITMAALEGKVPYMLRFLGNEDDDVSSAVIDFASEYIAMMKTLPSMNESQKKHIEGLLFTIIKKLKYDDSYDFEKEGQGEAEFQEYRKRARVIFNNMASLDCQMILRRVHELVSNTLPQWKNADFRDIEVAIALIYNLGEAIPASQGQHFSGNPEKASALQDMMRLLITSQVSRQGHIAVLLQFFETIIRYDKFFVCEPQHIPEVLTAFLDERGLRNGSVKVRSRVAYLFLRFVKSTKGHLTPYLEEVLKQMQELLIINSPMNGLGHSLSDNDQLFLYETASTLIVSSSLEPEKKQVLMKELLTPIASKFTILLGRLSEEQDEKIQQAYANCLNNSMSLASRASKGFSGQQTMRACGCVSVFTELLSIFLSALEVTTPQRALLQQGVRQYLHRMVVCLEEEILPFLPQAMEKLLKQPDAKELYDFLPLVNQIVMKFKDAINPFLSQVFMPVVMTIHQVLSAPTDVNDRVSAEEKKMLQRGYFLFLSTIVCNCLDVLKVQEMQNLNQVLMSLIHGAVEIPDPASQKSCFGTLKKLIHDWGGKDVFPGFPEFIYKEIVPACFAAPMKPTFDLSDGQTTLALGESASCMVEIFQQRGPEFLNFLRTDFFPSRGIGQENVEVYIAQMQSTLGVFKKWLKLRPALLPLLYRTAGIALPDIRRQTHGSTEKLFDHSYPRARLKTRKSFRTVESVQPDQAASHRLELWDNTKNEAIQPPKEQLPSGRELQRKDWVTLNRARAKVGKTAHCTSGN</sequence>
<dbReference type="InterPro" id="IPR011989">
    <property type="entry name" value="ARM-like"/>
</dbReference>
<evidence type="ECO:0000256" key="4">
    <source>
        <dbReference type="ARBA" id="ARBA00022490"/>
    </source>
</evidence>
<evidence type="ECO:0000313" key="15">
    <source>
        <dbReference type="Proteomes" id="UP000762676"/>
    </source>
</evidence>
<evidence type="ECO:0000259" key="12">
    <source>
        <dbReference type="Pfam" id="PF08389"/>
    </source>
</evidence>
<organism evidence="14 15">
    <name type="scientific">Elysia marginata</name>
    <dbReference type="NCBI Taxonomy" id="1093978"/>
    <lineage>
        <taxon>Eukaryota</taxon>
        <taxon>Metazoa</taxon>
        <taxon>Spiralia</taxon>
        <taxon>Lophotrochozoa</taxon>
        <taxon>Mollusca</taxon>
        <taxon>Gastropoda</taxon>
        <taxon>Heterobranchia</taxon>
        <taxon>Euthyneura</taxon>
        <taxon>Panpulmonata</taxon>
        <taxon>Sacoglossa</taxon>
        <taxon>Placobranchoidea</taxon>
        <taxon>Plakobranchidae</taxon>
        <taxon>Elysia</taxon>
    </lineage>
</organism>
<dbReference type="PANTHER" id="PTHR15952:SF11">
    <property type="entry name" value="EXPORTIN-T"/>
    <property type="match status" value="1"/>
</dbReference>
<comment type="function">
    <text evidence="10">tRNA nucleus export receptor which facilitates tRNA translocation across the nuclear pore complex.</text>
</comment>
<dbReference type="Proteomes" id="UP000762676">
    <property type="component" value="Unassembled WGS sequence"/>
</dbReference>
<feature type="domain" description="Exportin-T C-terminal" evidence="13">
    <location>
        <begin position="326"/>
        <end position="955"/>
    </location>
</feature>